<accession>A0AAV7IZ74</accession>
<proteinExistence type="predicted"/>
<gene>
    <name evidence="1" type="ORF">KQX54_001679</name>
</gene>
<keyword evidence="2" id="KW-1185">Reference proteome</keyword>
<evidence type="ECO:0000313" key="1">
    <source>
        <dbReference type="EMBL" id="KAH0560126.1"/>
    </source>
</evidence>
<organism evidence="1 2">
    <name type="scientific">Cotesia glomerata</name>
    <name type="common">Lepidopteran parasitic wasp</name>
    <name type="synonym">Apanteles glomeratus</name>
    <dbReference type="NCBI Taxonomy" id="32391"/>
    <lineage>
        <taxon>Eukaryota</taxon>
        <taxon>Metazoa</taxon>
        <taxon>Ecdysozoa</taxon>
        <taxon>Arthropoda</taxon>
        <taxon>Hexapoda</taxon>
        <taxon>Insecta</taxon>
        <taxon>Pterygota</taxon>
        <taxon>Neoptera</taxon>
        <taxon>Endopterygota</taxon>
        <taxon>Hymenoptera</taxon>
        <taxon>Apocrita</taxon>
        <taxon>Ichneumonoidea</taxon>
        <taxon>Braconidae</taxon>
        <taxon>Microgastrinae</taxon>
        <taxon>Cotesia</taxon>
    </lineage>
</organism>
<protein>
    <submittedName>
        <fullName evidence="1">Uncharacterized protein</fullName>
    </submittedName>
</protein>
<name>A0AAV7IZ74_COTGL</name>
<dbReference type="AlphaFoldDB" id="A0AAV7IZ74"/>
<dbReference type="EMBL" id="JAHXZJ010000374">
    <property type="protein sequence ID" value="KAH0560126.1"/>
    <property type="molecule type" value="Genomic_DNA"/>
</dbReference>
<reference evidence="1 2" key="1">
    <citation type="journal article" date="2021" name="J. Hered.">
        <title>A chromosome-level genome assembly of the parasitoid wasp, Cotesia glomerata (Hymenoptera: Braconidae).</title>
        <authorList>
            <person name="Pinto B.J."/>
            <person name="Weis J.J."/>
            <person name="Gamble T."/>
            <person name="Ode P.J."/>
            <person name="Paul R."/>
            <person name="Zaspel J.M."/>
        </authorList>
    </citation>
    <scope>NUCLEOTIDE SEQUENCE [LARGE SCALE GENOMIC DNA]</scope>
    <source>
        <strain evidence="1">CgM1</strain>
    </source>
</reference>
<evidence type="ECO:0000313" key="2">
    <source>
        <dbReference type="Proteomes" id="UP000826195"/>
    </source>
</evidence>
<comment type="caution">
    <text evidence="1">The sequence shown here is derived from an EMBL/GenBank/DDBJ whole genome shotgun (WGS) entry which is preliminary data.</text>
</comment>
<dbReference type="Proteomes" id="UP000826195">
    <property type="component" value="Unassembled WGS sequence"/>
</dbReference>
<sequence length="195" mass="22061">MKTGHALPIGVCFFIRLRHAKTMRPLAPNRCRLVFSCHADRFRSKPSEKKKETEEATPFSAHCPPRRSFYRRSRRQGTRLARKVECRCNEDFSPALFHILSEIHHLQYLGCSLCSVQVDQLASNRSAKIGSLALDVDGELAEAYQRCRILSASERTNTLPVEQNVNVDVDDSFSLEHSRTGGFVQKSQMLLVNAG</sequence>